<keyword evidence="1 2" id="KW-0597">Phosphoprotein</keyword>
<dbReference type="InterPro" id="IPR001789">
    <property type="entry name" value="Sig_transdc_resp-reg_receiver"/>
</dbReference>
<dbReference type="Pfam" id="PF00072">
    <property type="entry name" value="Response_reg"/>
    <property type="match status" value="1"/>
</dbReference>
<evidence type="ECO:0000313" key="5">
    <source>
        <dbReference type="Proteomes" id="UP000246964"/>
    </source>
</evidence>
<keyword evidence="5" id="KW-1185">Reference proteome</keyword>
<gene>
    <name evidence="4" type="ORF">DET45_11067</name>
</gene>
<evidence type="ECO:0000259" key="3">
    <source>
        <dbReference type="PROSITE" id="PS50110"/>
    </source>
</evidence>
<dbReference type="SMART" id="SM00448">
    <property type="entry name" value="REC"/>
    <property type="match status" value="1"/>
</dbReference>
<comment type="caution">
    <text evidence="4">The sequence shown here is derived from an EMBL/GenBank/DDBJ whole genome shotgun (WGS) entry which is preliminary data.</text>
</comment>
<feature type="modified residue" description="4-aspartylphosphate" evidence="2">
    <location>
        <position position="61"/>
    </location>
</feature>
<dbReference type="InterPro" id="IPR050595">
    <property type="entry name" value="Bact_response_regulator"/>
</dbReference>
<dbReference type="OrthoDB" id="9800897at2"/>
<protein>
    <submittedName>
        <fullName evidence="4">Response regulator receiver domain-containing protein</fullName>
    </submittedName>
</protein>
<evidence type="ECO:0000313" key="4">
    <source>
        <dbReference type="EMBL" id="PWW11879.1"/>
    </source>
</evidence>
<organism evidence="4 5">
    <name type="scientific">Pseudidiomarina maritima</name>
    <dbReference type="NCBI Taxonomy" id="519453"/>
    <lineage>
        <taxon>Bacteria</taxon>
        <taxon>Pseudomonadati</taxon>
        <taxon>Pseudomonadota</taxon>
        <taxon>Gammaproteobacteria</taxon>
        <taxon>Alteromonadales</taxon>
        <taxon>Idiomarinaceae</taxon>
        <taxon>Pseudidiomarina</taxon>
    </lineage>
</organism>
<dbReference type="AlphaFoldDB" id="A0A317Q6M8"/>
<accession>A0A317Q6M8</accession>
<dbReference type="PROSITE" id="PS50110">
    <property type="entry name" value="RESPONSE_REGULATORY"/>
    <property type="match status" value="1"/>
</dbReference>
<dbReference type="CDD" id="cd17546">
    <property type="entry name" value="REC_hyHK_CKI1_RcsC-like"/>
    <property type="match status" value="1"/>
</dbReference>
<sequence>MTAANAHSAPAKVLVVDDDFISLEVLKAMLSHYSVEIITAQSGSEAVAKTLAERPALLLLDQELPDFTGLEAYCKIVAELGDDAPLAAMISGHSTAEISAECQAIGIKHQLTKPVSPTQLADLMAIASGI</sequence>
<reference evidence="4 5" key="1">
    <citation type="submission" date="2018-05" db="EMBL/GenBank/DDBJ databases">
        <title>Freshwater and sediment microbial communities from various areas in North America, analyzing microbe dynamics in response to fracking.</title>
        <authorList>
            <person name="Lamendella R."/>
        </authorList>
    </citation>
    <scope>NUCLEOTIDE SEQUENCE [LARGE SCALE GENOMIC DNA]</scope>
    <source>
        <strain evidence="4 5">125B1</strain>
    </source>
</reference>
<dbReference type="PANTHER" id="PTHR44591:SF3">
    <property type="entry name" value="RESPONSE REGULATORY DOMAIN-CONTAINING PROTEIN"/>
    <property type="match status" value="1"/>
</dbReference>
<feature type="domain" description="Response regulatory" evidence="3">
    <location>
        <begin position="12"/>
        <end position="128"/>
    </location>
</feature>
<dbReference type="PANTHER" id="PTHR44591">
    <property type="entry name" value="STRESS RESPONSE REGULATOR PROTEIN 1"/>
    <property type="match status" value="1"/>
</dbReference>
<dbReference type="SUPFAM" id="SSF52172">
    <property type="entry name" value="CheY-like"/>
    <property type="match status" value="1"/>
</dbReference>
<dbReference type="InterPro" id="IPR011006">
    <property type="entry name" value="CheY-like_superfamily"/>
</dbReference>
<evidence type="ECO:0000256" key="2">
    <source>
        <dbReference type="PROSITE-ProRule" id="PRU00169"/>
    </source>
</evidence>
<dbReference type="Gene3D" id="3.40.50.2300">
    <property type="match status" value="1"/>
</dbReference>
<evidence type="ECO:0000256" key="1">
    <source>
        <dbReference type="ARBA" id="ARBA00022553"/>
    </source>
</evidence>
<dbReference type="EMBL" id="QGTT01000010">
    <property type="protein sequence ID" value="PWW11879.1"/>
    <property type="molecule type" value="Genomic_DNA"/>
</dbReference>
<dbReference type="RefSeq" id="WP_110076217.1">
    <property type="nucleotide sequence ID" value="NZ_QGTT01000010.1"/>
</dbReference>
<dbReference type="Proteomes" id="UP000246964">
    <property type="component" value="Unassembled WGS sequence"/>
</dbReference>
<proteinExistence type="predicted"/>
<name>A0A317Q6M8_9GAMM</name>
<dbReference type="GO" id="GO:0000160">
    <property type="term" value="P:phosphorelay signal transduction system"/>
    <property type="evidence" value="ECO:0007669"/>
    <property type="project" value="InterPro"/>
</dbReference>